<organism evidence="2 3">
    <name type="scientific">Zancudomyces culisetae</name>
    <name type="common">Gut fungus</name>
    <name type="synonym">Smittium culisetae</name>
    <dbReference type="NCBI Taxonomy" id="1213189"/>
    <lineage>
        <taxon>Eukaryota</taxon>
        <taxon>Fungi</taxon>
        <taxon>Fungi incertae sedis</taxon>
        <taxon>Zoopagomycota</taxon>
        <taxon>Kickxellomycotina</taxon>
        <taxon>Harpellomycetes</taxon>
        <taxon>Harpellales</taxon>
        <taxon>Legeriomycetaceae</taxon>
        <taxon>Zancudomyces</taxon>
    </lineage>
</organism>
<dbReference type="EMBL" id="LSSK01001870">
    <property type="protein sequence ID" value="OMH78646.1"/>
    <property type="molecule type" value="Genomic_DNA"/>
</dbReference>
<evidence type="ECO:0000313" key="3">
    <source>
        <dbReference type="Proteomes" id="UP000188320"/>
    </source>
</evidence>
<dbReference type="Proteomes" id="UP000188320">
    <property type="component" value="Unassembled WGS sequence"/>
</dbReference>
<name>A0A1R1PCE7_ZANCU</name>
<evidence type="ECO:0000313" key="2">
    <source>
        <dbReference type="EMBL" id="OMH78646.1"/>
    </source>
</evidence>
<evidence type="ECO:0000256" key="1">
    <source>
        <dbReference type="SAM" id="MobiDB-lite"/>
    </source>
</evidence>
<dbReference type="AlphaFoldDB" id="A0A1R1PCE7"/>
<reference evidence="3" key="1">
    <citation type="submission" date="2017-01" db="EMBL/GenBank/DDBJ databases">
        <authorList>
            <person name="Wang Y."/>
            <person name="White M."/>
            <person name="Kvist S."/>
            <person name="Moncalvo J.-M."/>
        </authorList>
    </citation>
    <scope>NUCLEOTIDE SEQUENCE [LARGE SCALE GENOMIC DNA]</scope>
    <source>
        <strain evidence="3">COL-18-3</strain>
    </source>
</reference>
<proteinExistence type="predicted"/>
<protein>
    <submittedName>
        <fullName evidence="2">Uncharacterized protein</fullName>
    </submittedName>
</protein>
<feature type="region of interest" description="Disordered" evidence="1">
    <location>
        <begin position="17"/>
        <end position="61"/>
    </location>
</feature>
<accession>A0A1R1PCE7</accession>
<sequence>MMQSFSLSFSAPHHQHHFHFQQQQQAVPISHSIPQSPPPSTSQLPGSTASTRHVESGAPTQAAAHSGQAACVYSMSSLSFNNVAASFDQFDTQAYNNLAELYSSALKHRSPTIAIWLGESVGLLANASSSANWPVRAYANNSSDSASGSRVCDRTITRYEISKLSYESVVIARRIWPKADGSRARM</sequence>
<feature type="compositionally biased region" description="Low complexity" evidence="1">
    <location>
        <begin position="20"/>
        <end position="34"/>
    </location>
</feature>
<keyword evidence="3" id="KW-1185">Reference proteome</keyword>
<comment type="caution">
    <text evidence="2">The sequence shown here is derived from an EMBL/GenBank/DDBJ whole genome shotgun (WGS) entry which is preliminary data.</text>
</comment>
<gene>
    <name evidence="2" type="ORF">AX774_g7952</name>
</gene>